<feature type="compositionally biased region" description="Low complexity" evidence="1">
    <location>
        <begin position="133"/>
        <end position="146"/>
    </location>
</feature>
<organism evidence="3 4">
    <name type="scientific">Rubricoccus marinus</name>
    <dbReference type="NCBI Taxonomy" id="716817"/>
    <lineage>
        <taxon>Bacteria</taxon>
        <taxon>Pseudomonadati</taxon>
        <taxon>Rhodothermota</taxon>
        <taxon>Rhodothermia</taxon>
        <taxon>Rhodothermales</taxon>
        <taxon>Rubricoccaceae</taxon>
        <taxon>Rubricoccus</taxon>
    </lineage>
</organism>
<dbReference type="EMBL" id="MQWB01000001">
    <property type="protein sequence ID" value="OZC03601.1"/>
    <property type="molecule type" value="Genomic_DNA"/>
</dbReference>
<evidence type="ECO:0008006" key="5">
    <source>
        <dbReference type="Google" id="ProtNLM"/>
    </source>
</evidence>
<name>A0A259U0U2_9BACT</name>
<feature type="chain" id="PRO_5012717542" description="DUF3106 domain-containing protein" evidence="2">
    <location>
        <begin position="23"/>
        <end position="204"/>
    </location>
</feature>
<feature type="signal peptide" evidence="2">
    <location>
        <begin position="1"/>
        <end position="22"/>
    </location>
</feature>
<proteinExistence type="predicted"/>
<feature type="region of interest" description="Disordered" evidence="1">
    <location>
        <begin position="22"/>
        <end position="52"/>
    </location>
</feature>
<protein>
    <recommendedName>
        <fullName evidence="5">DUF3106 domain-containing protein</fullName>
    </recommendedName>
</protein>
<dbReference type="Proteomes" id="UP000216446">
    <property type="component" value="Unassembled WGS sequence"/>
</dbReference>
<comment type="caution">
    <text evidence="3">The sequence shown here is derived from an EMBL/GenBank/DDBJ whole genome shotgun (WGS) entry which is preliminary data.</text>
</comment>
<feature type="region of interest" description="Disordered" evidence="1">
    <location>
        <begin position="93"/>
        <end position="167"/>
    </location>
</feature>
<dbReference type="RefSeq" id="WP_094549143.1">
    <property type="nucleotide sequence ID" value="NZ_MQWB01000001.1"/>
</dbReference>
<sequence>MTRFLRFAALAALFVLPLSASAQRAAGERSDRAERSPEDRAERHLERLTERLSLTDSQVAMVKASMSGERTAGSSWDLAARLAPTLSAAQMEALKAPRQRGERGVRGERAQNGEASGERAERRQERETRRAESQAARDAALGLSAAQKQALESARSERQALPSGMADVLTDDQEAVLLVHRAISGPRGARGGKGGRGMRRGGRR</sequence>
<evidence type="ECO:0000313" key="4">
    <source>
        <dbReference type="Proteomes" id="UP000216446"/>
    </source>
</evidence>
<evidence type="ECO:0000256" key="1">
    <source>
        <dbReference type="SAM" id="MobiDB-lite"/>
    </source>
</evidence>
<feature type="compositionally biased region" description="Basic and acidic residues" evidence="1">
    <location>
        <begin position="99"/>
        <end position="132"/>
    </location>
</feature>
<keyword evidence="4" id="KW-1185">Reference proteome</keyword>
<accession>A0A259U0U2</accession>
<feature type="compositionally biased region" description="Basic and acidic residues" evidence="1">
    <location>
        <begin position="26"/>
        <end position="50"/>
    </location>
</feature>
<dbReference type="AlphaFoldDB" id="A0A259U0U2"/>
<dbReference type="InParanoid" id="A0A259U0U2"/>
<feature type="region of interest" description="Disordered" evidence="1">
    <location>
        <begin position="180"/>
        <end position="204"/>
    </location>
</feature>
<evidence type="ECO:0000313" key="3">
    <source>
        <dbReference type="EMBL" id="OZC03601.1"/>
    </source>
</evidence>
<keyword evidence="2" id="KW-0732">Signal</keyword>
<gene>
    <name evidence="3" type="ORF">BSZ36_11770</name>
</gene>
<evidence type="ECO:0000256" key="2">
    <source>
        <dbReference type="SAM" id="SignalP"/>
    </source>
</evidence>
<reference evidence="3 4" key="1">
    <citation type="submission" date="2016-11" db="EMBL/GenBank/DDBJ databases">
        <title>Study of marine rhodopsin-containing bacteria.</title>
        <authorList>
            <person name="Yoshizawa S."/>
            <person name="Kumagai Y."/>
            <person name="Kogure K."/>
        </authorList>
    </citation>
    <scope>NUCLEOTIDE SEQUENCE [LARGE SCALE GENOMIC DNA]</scope>
    <source>
        <strain evidence="3 4">SG-29</strain>
    </source>
</reference>